<protein>
    <submittedName>
        <fullName evidence="2">Uncharacterized protein</fullName>
    </submittedName>
</protein>
<feature type="chain" id="PRO_5040836918" evidence="1">
    <location>
        <begin position="25"/>
        <end position="117"/>
    </location>
</feature>
<dbReference type="RefSeq" id="WP_046176970.1">
    <property type="nucleotide sequence ID" value="NZ_CP149485.1"/>
</dbReference>
<reference evidence="2 3" key="1">
    <citation type="submission" date="2018-06" db="EMBL/GenBank/DDBJ databases">
        <authorList>
            <consortium name="Pathogen Informatics"/>
            <person name="Doyle S."/>
        </authorList>
    </citation>
    <scope>NUCLEOTIDE SEQUENCE [LARGE SCALE GENOMIC DNA]</scope>
    <source>
        <strain evidence="2 3">NCTC11564</strain>
    </source>
</reference>
<dbReference type="AlphaFoldDB" id="A0A9X8T3X9"/>
<dbReference type="EMBL" id="UHFO01000001">
    <property type="protein sequence ID" value="SUN64485.1"/>
    <property type="molecule type" value="Genomic_DNA"/>
</dbReference>
<sequence>MSKYKIAGLTAITTMFFITGGAVSADNVTLQFEGPTPHKVSEPCEVTSETVKATFEGPTHRTSAPCLTEKEILSVNEKNFINYAGPGDRGTEGNFSPEWHEKLAKLKLPYFFQFNNR</sequence>
<accession>A0A9X8T3X9</accession>
<evidence type="ECO:0000256" key="1">
    <source>
        <dbReference type="SAM" id="SignalP"/>
    </source>
</evidence>
<proteinExistence type="predicted"/>
<dbReference type="Proteomes" id="UP000254559">
    <property type="component" value="Unassembled WGS sequence"/>
</dbReference>
<comment type="caution">
    <text evidence="2">The sequence shown here is derived from an EMBL/GenBank/DDBJ whole genome shotgun (WGS) entry which is preliminary data.</text>
</comment>
<name>A0A9X8T3X9_STREQ</name>
<gene>
    <name evidence="2" type="ORF">NCTC11564_01639</name>
</gene>
<evidence type="ECO:0000313" key="3">
    <source>
        <dbReference type="Proteomes" id="UP000254559"/>
    </source>
</evidence>
<feature type="signal peptide" evidence="1">
    <location>
        <begin position="1"/>
        <end position="24"/>
    </location>
</feature>
<keyword evidence="1" id="KW-0732">Signal</keyword>
<evidence type="ECO:0000313" key="2">
    <source>
        <dbReference type="EMBL" id="SUN64485.1"/>
    </source>
</evidence>
<organism evidence="2 3">
    <name type="scientific">Streptococcus dysgalactiae subsp. equisimilis</name>
    <name type="common">Streptococcus equisimilis</name>
    <dbReference type="NCBI Taxonomy" id="119602"/>
    <lineage>
        <taxon>Bacteria</taxon>
        <taxon>Bacillati</taxon>
        <taxon>Bacillota</taxon>
        <taxon>Bacilli</taxon>
        <taxon>Lactobacillales</taxon>
        <taxon>Streptococcaceae</taxon>
        <taxon>Streptococcus</taxon>
    </lineage>
</organism>